<accession>A0AAE0BYX9</accession>
<dbReference type="EMBL" id="LGRX02031880">
    <property type="protein sequence ID" value="KAK3244415.1"/>
    <property type="molecule type" value="Genomic_DNA"/>
</dbReference>
<sequence>MVATACDLEPNRVFWKDICVRLSYPAGDSLSSNALKLSRAVRNPAAIRRAVVSSSKSLINQQTVQTGAIELARHVAFTGVLRATRAHVPLSLAIGLGEAVGSQIPTVVNSPIGKVLGCKQRIARHLLSAAVICAYGATEWEMYSKTKNCLAENGPGGWKSAFVAGGVANIAAGVLFKPLLGSPLAFGARPMRAAGMLATRFCGSGAGYLAFEKSFQALYPARSRAPVASTVSSSFHGEQKKTEFNPMSSLHPETPFVSKKKPIGWRVEKKGTFAMSLALPAPSQGSGRSRSRSSSSVLAARSRTSSAGKLRRASVPNRQFYLKSV</sequence>
<proteinExistence type="predicted"/>
<evidence type="ECO:0000313" key="2">
    <source>
        <dbReference type="EMBL" id="KAK3244415.1"/>
    </source>
</evidence>
<feature type="region of interest" description="Disordered" evidence="1">
    <location>
        <begin position="278"/>
        <end position="313"/>
    </location>
</feature>
<reference evidence="2 3" key="1">
    <citation type="journal article" date="2015" name="Genome Biol. Evol.">
        <title>Comparative Genomics of a Bacterivorous Green Alga Reveals Evolutionary Causalities and Consequences of Phago-Mixotrophic Mode of Nutrition.</title>
        <authorList>
            <person name="Burns J.A."/>
            <person name="Paasch A."/>
            <person name="Narechania A."/>
            <person name="Kim E."/>
        </authorList>
    </citation>
    <scope>NUCLEOTIDE SEQUENCE [LARGE SCALE GENOMIC DNA]</scope>
    <source>
        <strain evidence="2 3">PLY_AMNH</strain>
    </source>
</reference>
<evidence type="ECO:0000313" key="3">
    <source>
        <dbReference type="Proteomes" id="UP001190700"/>
    </source>
</evidence>
<name>A0AAE0BYX9_9CHLO</name>
<protein>
    <submittedName>
        <fullName evidence="2">Uncharacterized protein</fullName>
    </submittedName>
</protein>
<gene>
    <name evidence="2" type="ORF">CYMTET_45968</name>
</gene>
<keyword evidence="3" id="KW-1185">Reference proteome</keyword>
<feature type="compositionally biased region" description="Low complexity" evidence="1">
    <location>
        <begin position="286"/>
        <end position="307"/>
    </location>
</feature>
<dbReference type="Proteomes" id="UP001190700">
    <property type="component" value="Unassembled WGS sequence"/>
</dbReference>
<evidence type="ECO:0000256" key="1">
    <source>
        <dbReference type="SAM" id="MobiDB-lite"/>
    </source>
</evidence>
<organism evidence="2 3">
    <name type="scientific">Cymbomonas tetramitiformis</name>
    <dbReference type="NCBI Taxonomy" id="36881"/>
    <lineage>
        <taxon>Eukaryota</taxon>
        <taxon>Viridiplantae</taxon>
        <taxon>Chlorophyta</taxon>
        <taxon>Pyramimonadophyceae</taxon>
        <taxon>Pyramimonadales</taxon>
        <taxon>Pyramimonadaceae</taxon>
        <taxon>Cymbomonas</taxon>
    </lineage>
</organism>
<dbReference type="AlphaFoldDB" id="A0AAE0BYX9"/>
<comment type="caution">
    <text evidence="2">The sequence shown here is derived from an EMBL/GenBank/DDBJ whole genome shotgun (WGS) entry which is preliminary data.</text>
</comment>